<dbReference type="Gene3D" id="3.30.700.10">
    <property type="entry name" value="Glycoprotein, Type 4 Pilin"/>
    <property type="match status" value="1"/>
</dbReference>
<dbReference type="SUPFAM" id="SSF54523">
    <property type="entry name" value="Pili subunits"/>
    <property type="match status" value="1"/>
</dbReference>
<proteinExistence type="predicted"/>
<keyword evidence="2" id="KW-1133">Transmembrane helix</keyword>
<dbReference type="Proteomes" id="UP001374893">
    <property type="component" value="Chromosome"/>
</dbReference>
<evidence type="ECO:0000256" key="2">
    <source>
        <dbReference type="SAM" id="Phobius"/>
    </source>
</evidence>
<dbReference type="EMBL" id="AP024702">
    <property type="protein sequence ID" value="BCX47636.1"/>
    <property type="molecule type" value="Genomic_DNA"/>
</dbReference>
<feature type="region of interest" description="Disordered" evidence="1">
    <location>
        <begin position="197"/>
        <end position="216"/>
    </location>
</feature>
<feature type="transmembrane region" description="Helical" evidence="2">
    <location>
        <begin position="20"/>
        <end position="43"/>
    </location>
</feature>
<dbReference type="NCBIfam" id="TIGR02532">
    <property type="entry name" value="IV_pilin_GFxxxE"/>
    <property type="match status" value="1"/>
</dbReference>
<keyword evidence="2" id="KW-0472">Membrane</keyword>
<dbReference type="InterPro" id="IPR045584">
    <property type="entry name" value="Pilin-like"/>
</dbReference>
<feature type="compositionally biased region" description="Basic and acidic residues" evidence="1">
    <location>
        <begin position="203"/>
        <end position="216"/>
    </location>
</feature>
<dbReference type="Pfam" id="PF07963">
    <property type="entry name" value="N_methyl"/>
    <property type="match status" value="1"/>
</dbReference>
<keyword evidence="2" id="KW-0812">Transmembrane</keyword>
<name>A0ABM7RE73_9BACT</name>
<evidence type="ECO:0000313" key="4">
    <source>
        <dbReference type="EMBL" id="BCX47636.1"/>
    </source>
</evidence>
<gene>
    <name evidence="4" type="ORF">HAHE_15440</name>
</gene>
<dbReference type="PROSITE" id="PS00409">
    <property type="entry name" value="PROKAR_NTER_METHYL"/>
    <property type="match status" value="1"/>
</dbReference>
<organism evidence="4 5">
    <name type="scientific">Haloferula helveola</name>
    <dbReference type="NCBI Taxonomy" id="490095"/>
    <lineage>
        <taxon>Bacteria</taxon>
        <taxon>Pseudomonadati</taxon>
        <taxon>Verrucomicrobiota</taxon>
        <taxon>Verrucomicrobiia</taxon>
        <taxon>Verrucomicrobiales</taxon>
        <taxon>Verrucomicrobiaceae</taxon>
        <taxon>Haloferula</taxon>
    </lineage>
</organism>
<dbReference type="Pfam" id="PF07596">
    <property type="entry name" value="SBP_bac_10"/>
    <property type="match status" value="1"/>
</dbReference>
<feature type="domain" description="DUF1559" evidence="3">
    <location>
        <begin position="49"/>
        <end position="155"/>
    </location>
</feature>
<evidence type="ECO:0000256" key="1">
    <source>
        <dbReference type="SAM" id="MobiDB-lite"/>
    </source>
</evidence>
<dbReference type="PANTHER" id="PTHR30093">
    <property type="entry name" value="GENERAL SECRETION PATHWAY PROTEIN G"/>
    <property type="match status" value="1"/>
</dbReference>
<reference evidence="4 5" key="1">
    <citation type="submission" date="2021-06" db="EMBL/GenBank/DDBJ databases">
        <title>Complete genome of Haloferula helveola possessing various polysaccharide degrading enzymes.</title>
        <authorList>
            <person name="Takami H."/>
            <person name="Huang C."/>
            <person name="Hamasaki K."/>
        </authorList>
    </citation>
    <scope>NUCLEOTIDE SEQUENCE [LARGE SCALE GENOMIC DNA]</scope>
    <source>
        <strain evidence="4 5">CN-1</strain>
    </source>
</reference>
<evidence type="ECO:0000313" key="5">
    <source>
        <dbReference type="Proteomes" id="UP001374893"/>
    </source>
</evidence>
<evidence type="ECO:0000259" key="3">
    <source>
        <dbReference type="Pfam" id="PF07596"/>
    </source>
</evidence>
<keyword evidence="5" id="KW-1185">Reference proteome</keyword>
<protein>
    <recommendedName>
        <fullName evidence="3">DUF1559 domain-containing protein</fullName>
    </recommendedName>
</protein>
<dbReference type="InterPro" id="IPR011453">
    <property type="entry name" value="DUF1559"/>
</dbReference>
<dbReference type="InterPro" id="IPR012902">
    <property type="entry name" value="N_methyl_site"/>
</dbReference>
<accession>A0ABM7RE73</accession>
<sequence length="255" mass="28537">MRLFTPRNPTKPMTRRKPHGFTLIELLVVLVIVAALAALVFAISRKAMAKSRLANCTNNMRQIGLGLTHFEGDYRRLPGRNDGMAWDRAILPYMGYSGRPEDLAGQQPLNANEWASLKQTAELFACPEDRKDRDRNFFKRSYAIVPWTTNWSNGTQFRGWKNRPFNVGVPLSIVKDLSRAAVVVEWHAGSEGIPNHLGGGGHAYHDRGGPDGKDDEVHGKKQIVLFADGHTETLPFISNAEFVERYWPGQIGSAQ</sequence>